<keyword evidence="3" id="KW-0808">Transferase</keyword>
<dbReference type="PROSITE" id="PS50113">
    <property type="entry name" value="PAC"/>
    <property type="match status" value="1"/>
</dbReference>
<dbReference type="GO" id="GO:0005524">
    <property type="term" value="F:ATP binding"/>
    <property type="evidence" value="ECO:0007669"/>
    <property type="project" value="UniProtKB-KW"/>
</dbReference>
<dbReference type="Proteomes" id="UP000465846">
    <property type="component" value="Chromosome"/>
</dbReference>
<dbReference type="Gene3D" id="3.30.565.10">
    <property type="entry name" value="Histidine kinase-like ATPase, C-terminal domain"/>
    <property type="match status" value="1"/>
</dbReference>
<dbReference type="Gene3D" id="3.30.450.20">
    <property type="entry name" value="PAS domain"/>
    <property type="match status" value="1"/>
</dbReference>
<dbReference type="InterPro" id="IPR050980">
    <property type="entry name" value="2C_sensor_his_kinase"/>
</dbReference>
<organism evidence="7 8">
    <name type="scientific">Halogeometricum borinquense</name>
    <dbReference type="NCBI Taxonomy" id="60847"/>
    <lineage>
        <taxon>Archaea</taxon>
        <taxon>Methanobacteriati</taxon>
        <taxon>Methanobacteriota</taxon>
        <taxon>Stenosarchaea group</taxon>
        <taxon>Halobacteria</taxon>
        <taxon>Halobacteriales</taxon>
        <taxon>Haloferacaceae</taxon>
        <taxon>Halogeometricum</taxon>
    </lineage>
</organism>
<dbReference type="AlphaFoldDB" id="A0A6C0UPZ7"/>
<dbReference type="PANTHER" id="PTHR44936:SF10">
    <property type="entry name" value="SENSOR PROTEIN RSTB"/>
    <property type="match status" value="1"/>
</dbReference>
<reference evidence="7 8" key="1">
    <citation type="submission" date="2020-02" db="EMBL/GenBank/DDBJ databases">
        <title>Whole genome sequence of Halogeometricum borinquense strain wsp4.</title>
        <authorList>
            <person name="Verma D.K."/>
            <person name="Gopal K."/>
            <person name="Prasad E.S."/>
        </authorList>
    </citation>
    <scope>NUCLEOTIDE SEQUENCE [LARGE SCALE GENOMIC DNA]</scope>
    <source>
        <strain evidence="8">wsp4</strain>
    </source>
</reference>
<dbReference type="GO" id="GO:0006355">
    <property type="term" value="P:regulation of DNA-templated transcription"/>
    <property type="evidence" value="ECO:0007669"/>
    <property type="project" value="InterPro"/>
</dbReference>
<dbReference type="GO" id="GO:0004673">
    <property type="term" value="F:protein histidine kinase activity"/>
    <property type="evidence" value="ECO:0007669"/>
    <property type="project" value="UniProtKB-EC"/>
</dbReference>
<keyword evidence="5" id="KW-0418">Kinase</keyword>
<dbReference type="GeneID" id="44080238"/>
<evidence type="ECO:0000256" key="2">
    <source>
        <dbReference type="ARBA" id="ARBA00012438"/>
    </source>
</evidence>
<evidence type="ECO:0000256" key="5">
    <source>
        <dbReference type="ARBA" id="ARBA00022777"/>
    </source>
</evidence>
<keyword evidence="6" id="KW-0067">ATP-binding</keyword>
<accession>A0A6C0UPZ7</accession>
<sequence>MKRHTEQFVGALFRVLADEGHDEVQKRLLESYHSKASIDRDELAANMFSELVTVLHQHLDTRDEIDVLTTATRHLLNRFSTVIGVVPVAIVVVDAAGQVQLWNEGAERTFGWSESEILTQSYLETLSPPPDLAETVRGRLEAGERLDGIETRHQHQDGSILDVRLWAAPLSHRESGFGGAAFVVSDITEQKQREQRLAVLNRVLRHNIRNDVNVVQGHLDMLIDSLPENDEHADVIQRRLTNIIELSDAARYVEQLQSDGMRSFATLDLGALLRTRLDRLDSEYPNAEIHATMPESLRVAAHELLPYALDNILENALKHNDSGVPHVTVDVRTEDDDRRTIRIEDDGPGLPETEREVLTTRTETPLTHSAGMGLWLASWILRHSGGDLTVEDGQSGGTRVTIQLNAPPQ</sequence>
<dbReference type="PANTHER" id="PTHR44936">
    <property type="entry name" value="SENSOR PROTEIN CREC"/>
    <property type="match status" value="1"/>
</dbReference>
<dbReference type="CDD" id="cd00130">
    <property type="entry name" value="PAS"/>
    <property type="match status" value="1"/>
</dbReference>
<evidence type="ECO:0000313" key="8">
    <source>
        <dbReference type="Proteomes" id="UP000465846"/>
    </source>
</evidence>
<evidence type="ECO:0000256" key="4">
    <source>
        <dbReference type="ARBA" id="ARBA00022741"/>
    </source>
</evidence>
<dbReference type="InterPro" id="IPR005467">
    <property type="entry name" value="His_kinase_dom"/>
</dbReference>
<keyword evidence="4" id="KW-0547">Nucleotide-binding</keyword>
<dbReference type="InterPro" id="IPR035965">
    <property type="entry name" value="PAS-like_dom_sf"/>
</dbReference>
<dbReference type="RefSeq" id="WP_163486850.1">
    <property type="nucleotide sequence ID" value="NZ_CP048739.1"/>
</dbReference>
<evidence type="ECO:0000256" key="6">
    <source>
        <dbReference type="ARBA" id="ARBA00022840"/>
    </source>
</evidence>
<gene>
    <name evidence="7" type="ORF">G3I44_12515</name>
</gene>
<dbReference type="InterPro" id="IPR000014">
    <property type="entry name" value="PAS"/>
</dbReference>
<evidence type="ECO:0000256" key="1">
    <source>
        <dbReference type="ARBA" id="ARBA00000085"/>
    </source>
</evidence>
<dbReference type="EC" id="2.7.13.3" evidence="2"/>
<dbReference type="InterPro" id="IPR003594">
    <property type="entry name" value="HATPase_dom"/>
</dbReference>
<dbReference type="Pfam" id="PF00989">
    <property type="entry name" value="PAS"/>
    <property type="match status" value="1"/>
</dbReference>
<dbReference type="PROSITE" id="PS50109">
    <property type="entry name" value="HIS_KIN"/>
    <property type="match status" value="1"/>
</dbReference>
<name>A0A6C0UPZ7_9EURY</name>
<evidence type="ECO:0000256" key="3">
    <source>
        <dbReference type="ARBA" id="ARBA00022679"/>
    </source>
</evidence>
<dbReference type="SUPFAM" id="SSF55874">
    <property type="entry name" value="ATPase domain of HSP90 chaperone/DNA topoisomerase II/histidine kinase"/>
    <property type="match status" value="1"/>
</dbReference>
<dbReference type="InterPro" id="IPR013767">
    <property type="entry name" value="PAS_fold"/>
</dbReference>
<dbReference type="NCBIfam" id="TIGR00229">
    <property type="entry name" value="sensory_box"/>
    <property type="match status" value="1"/>
</dbReference>
<dbReference type="Pfam" id="PF02518">
    <property type="entry name" value="HATPase_c"/>
    <property type="match status" value="1"/>
</dbReference>
<dbReference type="SMART" id="SM00387">
    <property type="entry name" value="HATPase_c"/>
    <property type="match status" value="1"/>
</dbReference>
<dbReference type="EMBL" id="CP048739">
    <property type="protein sequence ID" value="QIB75028.1"/>
    <property type="molecule type" value="Genomic_DNA"/>
</dbReference>
<evidence type="ECO:0000313" key="7">
    <source>
        <dbReference type="EMBL" id="QIB75028.1"/>
    </source>
</evidence>
<dbReference type="SMART" id="SM00091">
    <property type="entry name" value="PAS"/>
    <property type="match status" value="1"/>
</dbReference>
<dbReference type="InterPro" id="IPR000700">
    <property type="entry name" value="PAS-assoc_C"/>
</dbReference>
<dbReference type="PROSITE" id="PS50112">
    <property type="entry name" value="PAS"/>
    <property type="match status" value="1"/>
</dbReference>
<dbReference type="SUPFAM" id="SSF55785">
    <property type="entry name" value="PYP-like sensor domain (PAS domain)"/>
    <property type="match status" value="1"/>
</dbReference>
<comment type="catalytic activity">
    <reaction evidence="1">
        <text>ATP + protein L-histidine = ADP + protein N-phospho-L-histidine.</text>
        <dbReference type="EC" id="2.7.13.3"/>
    </reaction>
</comment>
<protein>
    <recommendedName>
        <fullName evidence="2">histidine kinase</fullName>
        <ecNumber evidence="2">2.7.13.3</ecNumber>
    </recommendedName>
</protein>
<proteinExistence type="predicted"/>
<dbReference type="InterPro" id="IPR036890">
    <property type="entry name" value="HATPase_C_sf"/>
</dbReference>